<organism evidence="2 3">
    <name type="scientific">Penicillium alfredii</name>
    <dbReference type="NCBI Taxonomy" id="1506179"/>
    <lineage>
        <taxon>Eukaryota</taxon>
        <taxon>Fungi</taxon>
        <taxon>Dikarya</taxon>
        <taxon>Ascomycota</taxon>
        <taxon>Pezizomycotina</taxon>
        <taxon>Eurotiomycetes</taxon>
        <taxon>Eurotiomycetidae</taxon>
        <taxon>Eurotiales</taxon>
        <taxon>Aspergillaceae</taxon>
        <taxon>Penicillium</taxon>
    </lineage>
</organism>
<evidence type="ECO:0000313" key="2">
    <source>
        <dbReference type="EMBL" id="KAJ5115032.1"/>
    </source>
</evidence>
<feature type="region of interest" description="Disordered" evidence="1">
    <location>
        <begin position="1"/>
        <end position="83"/>
    </location>
</feature>
<feature type="compositionally biased region" description="Polar residues" evidence="1">
    <location>
        <begin position="30"/>
        <end position="48"/>
    </location>
</feature>
<keyword evidence="3" id="KW-1185">Reference proteome</keyword>
<gene>
    <name evidence="2" type="ORF">NUU61_000791</name>
</gene>
<dbReference type="Proteomes" id="UP001141434">
    <property type="component" value="Unassembled WGS sequence"/>
</dbReference>
<proteinExistence type="predicted"/>
<feature type="region of interest" description="Disordered" evidence="1">
    <location>
        <begin position="112"/>
        <end position="212"/>
    </location>
</feature>
<evidence type="ECO:0000313" key="3">
    <source>
        <dbReference type="Proteomes" id="UP001141434"/>
    </source>
</evidence>
<feature type="compositionally biased region" description="Polar residues" evidence="1">
    <location>
        <begin position="112"/>
        <end position="122"/>
    </location>
</feature>
<dbReference type="OrthoDB" id="4186058at2759"/>
<dbReference type="GeneID" id="81390542"/>
<dbReference type="RefSeq" id="XP_056516224.1">
    <property type="nucleotide sequence ID" value="XM_056651374.1"/>
</dbReference>
<dbReference type="AlphaFoldDB" id="A0A9W9GAL3"/>
<name>A0A9W9GAL3_9EURO</name>
<evidence type="ECO:0000256" key="1">
    <source>
        <dbReference type="SAM" id="MobiDB-lite"/>
    </source>
</evidence>
<dbReference type="EMBL" id="JAPMSZ010000001">
    <property type="protein sequence ID" value="KAJ5115032.1"/>
    <property type="molecule type" value="Genomic_DNA"/>
</dbReference>
<feature type="compositionally biased region" description="Basic and acidic residues" evidence="1">
    <location>
        <begin position="177"/>
        <end position="186"/>
    </location>
</feature>
<feature type="compositionally biased region" description="Polar residues" evidence="1">
    <location>
        <begin position="187"/>
        <end position="206"/>
    </location>
</feature>
<protein>
    <submittedName>
        <fullName evidence="2">Uncharacterized protein</fullName>
    </submittedName>
</protein>
<sequence length="212" mass="24178">MMEDLPMDEFTSVPPYEPVPDFASSHEMSDTPTDGTWSLNDSGPSTPTHENDSVADPKSQVVKPYAIEEPPEEPKYETRNLELPSLPDFLERWQRDLTDYMENLDWKSNLSASTRLHTNSQKRGQKRKPTHPATTRYSNPPRKTKLEDPRCPCPRLSLKRQRRCNKPVPDTPAAHDTAFRDFRETQSNESSSPDQQSPTASMNDSATEMDID</sequence>
<reference evidence="2" key="1">
    <citation type="submission" date="2022-11" db="EMBL/GenBank/DDBJ databases">
        <authorList>
            <person name="Petersen C."/>
        </authorList>
    </citation>
    <scope>NUCLEOTIDE SEQUENCE</scope>
    <source>
        <strain evidence="2">IBT 34128</strain>
    </source>
</reference>
<reference evidence="2" key="2">
    <citation type="journal article" date="2023" name="IMA Fungus">
        <title>Comparative genomic study of the Penicillium genus elucidates a diverse pangenome and 15 lateral gene transfer events.</title>
        <authorList>
            <person name="Petersen C."/>
            <person name="Sorensen T."/>
            <person name="Nielsen M.R."/>
            <person name="Sondergaard T.E."/>
            <person name="Sorensen J.L."/>
            <person name="Fitzpatrick D.A."/>
            <person name="Frisvad J.C."/>
            <person name="Nielsen K.L."/>
        </authorList>
    </citation>
    <scope>NUCLEOTIDE SEQUENCE</scope>
    <source>
        <strain evidence="2">IBT 34128</strain>
    </source>
</reference>
<comment type="caution">
    <text evidence="2">The sequence shown here is derived from an EMBL/GenBank/DDBJ whole genome shotgun (WGS) entry which is preliminary data.</text>
</comment>
<accession>A0A9W9GAL3</accession>